<proteinExistence type="predicted"/>
<dbReference type="PANTHER" id="PTHR13061:SF29">
    <property type="entry name" value="GAMMA CARBONIC ANHYDRASE-LIKE 1, MITOCHONDRIAL-RELATED"/>
    <property type="match status" value="1"/>
</dbReference>
<dbReference type="AlphaFoldDB" id="A0A6J5F3V3"/>
<keyword evidence="2" id="KW-1185">Reference proteome</keyword>
<protein>
    <submittedName>
        <fullName evidence="1">Carnitine operon protein CaiE</fullName>
    </submittedName>
</protein>
<evidence type="ECO:0000313" key="1">
    <source>
        <dbReference type="EMBL" id="CAB3773104.1"/>
    </source>
</evidence>
<dbReference type="PANTHER" id="PTHR13061">
    <property type="entry name" value="DYNACTIN SUBUNIT P25"/>
    <property type="match status" value="1"/>
</dbReference>
<sequence>MTCYELSGKRPCIDASSFVHESAVLIGDVHIGPGCYIGPCASLRGDFGRIEVGAGSNIQDCCVLHVAHGEFCRLEINSHIGHGAIVHGAHIGRDAMIGMNAVVMDGVEVGDTAIVGACAFLAGGATYSARHARNWSACARRTRAHAE</sequence>
<organism evidence="1 2">
    <name type="scientific">Paraburkholderia humisilvae</name>
    <dbReference type="NCBI Taxonomy" id="627669"/>
    <lineage>
        <taxon>Bacteria</taxon>
        <taxon>Pseudomonadati</taxon>
        <taxon>Pseudomonadota</taxon>
        <taxon>Betaproteobacteria</taxon>
        <taxon>Burkholderiales</taxon>
        <taxon>Burkholderiaceae</taxon>
        <taxon>Paraburkholderia</taxon>
    </lineage>
</organism>
<evidence type="ECO:0000313" key="2">
    <source>
        <dbReference type="Proteomes" id="UP000494363"/>
    </source>
</evidence>
<gene>
    <name evidence="1" type="primary">caiE</name>
    <name evidence="1" type="ORF">LMG29542_07101</name>
</gene>
<dbReference type="InterPro" id="IPR001451">
    <property type="entry name" value="Hexapep"/>
</dbReference>
<dbReference type="EMBL" id="CADIKH010000068">
    <property type="protein sequence ID" value="CAB3773104.1"/>
    <property type="molecule type" value="Genomic_DNA"/>
</dbReference>
<dbReference type="InterPro" id="IPR011004">
    <property type="entry name" value="Trimer_LpxA-like_sf"/>
</dbReference>
<dbReference type="SUPFAM" id="SSF51161">
    <property type="entry name" value="Trimeric LpxA-like enzymes"/>
    <property type="match status" value="1"/>
</dbReference>
<name>A0A6J5F3V3_9BURK</name>
<accession>A0A6J5F3V3</accession>
<dbReference type="Pfam" id="PF00132">
    <property type="entry name" value="Hexapep"/>
    <property type="match status" value="1"/>
</dbReference>
<dbReference type="Gene3D" id="2.160.10.10">
    <property type="entry name" value="Hexapeptide repeat proteins"/>
    <property type="match status" value="1"/>
</dbReference>
<dbReference type="RefSeq" id="WP_377757593.1">
    <property type="nucleotide sequence ID" value="NZ_JBHTEA010000007.1"/>
</dbReference>
<reference evidence="1 2" key="1">
    <citation type="submission" date="2020-04" db="EMBL/GenBank/DDBJ databases">
        <authorList>
            <person name="De Canck E."/>
        </authorList>
    </citation>
    <scope>NUCLEOTIDE SEQUENCE [LARGE SCALE GENOMIC DNA]</scope>
    <source>
        <strain evidence="1 2">LMG 29542</strain>
    </source>
</reference>
<dbReference type="Proteomes" id="UP000494363">
    <property type="component" value="Unassembled WGS sequence"/>
</dbReference>
<dbReference type="InterPro" id="IPR050484">
    <property type="entry name" value="Transf_Hexapept/Carb_Anhydrase"/>
</dbReference>